<accession>A0AAD5IGS5</accession>
<organism evidence="1 2">
    <name type="scientific">Acer negundo</name>
    <name type="common">Box elder</name>
    <dbReference type="NCBI Taxonomy" id="4023"/>
    <lineage>
        <taxon>Eukaryota</taxon>
        <taxon>Viridiplantae</taxon>
        <taxon>Streptophyta</taxon>
        <taxon>Embryophyta</taxon>
        <taxon>Tracheophyta</taxon>
        <taxon>Spermatophyta</taxon>
        <taxon>Magnoliopsida</taxon>
        <taxon>eudicotyledons</taxon>
        <taxon>Gunneridae</taxon>
        <taxon>Pentapetalae</taxon>
        <taxon>rosids</taxon>
        <taxon>malvids</taxon>
        <taxon>Sapindales</taxon>
        <taxon>Sapindaceae</taxon>
        <taxon>Hippocastanoideae</taxon>
        <taxon>Acereae</taxon>
        <taxon>Acer</taxon>
    </lineage>
</organism>
<comment type="caution">
    <text evidence="1">The sequence shown here is derived from an EMBL/GenBank/DDBJ whole genome shotgun (WGS) entry which is preliminary data.</text>
</comment>
<dbReference type="AlphaFoldDB" id="A0AAD5IGS5"/>
<keyword evidence="2" id="KW-1185">Reference proteome</keyword>
<sequence>MKVYRTKIHTGMDFEVWIKEEGLNEQILPSVASVRGKICAPKVVSSSGSLERDKSSGRNLRIKRHELVRNVYDFHPPE</sequence>
<reference evidence="1" key="1">
    <citation type="journal article" date="2022" name="Plant J.">
        <title>Strategies of tolerance reflected in two North American maple genomes.</title>
        <authorList>
            <person name="McEvoy S.L."/>
            <person name="Sezen U.U."/>
            <person name="Trouern-Trend A."/>
            <person name="McMahon S.M."/>
            <person name="Schaberg P.G."/>
            <person name="Yang J."/>
            <person name="Wegrzyn J.L."/>
            <person name="Swenson N.G."/>
        </authorList>
    </citation>
    <scope>NUCLEOTIDE SEQUENCE</scope>
    <source>
        <strain evidence="1">91603</strain>
    </source>
</reference>
<evidence type="ECO:0000313" key="2">
    <source>
        <dbReference type="Proteomes" id="UP001064489"/>
    </source>
</evidence>
<evidence type="ECO:0000313" key="1">
    <source>
        <dbReference type="EMBL" id="KAI9162604.1"/>
    </source>
</evidence>
<proteinExistence type="predicted"/>
<protein>
    <submittedName>
        <fullName evidence="1">Uncharacterized protein</fullName>
    </submittedName>
</protein>
<reference evidence="1" key="2">
    <citation type="submission" date="2023-02" db="EMBL/GenBank/DDBJ databases">
        <authorList>
            <person name="Swenson N.G."/>
            <person name="Wegrzyn J.L."/>
            <person name="Mcevoy S.L."/>
        </authorList>
    </citation>
    <scope>NUCLEOTIDE SEQUENCE</scope>
    <source>
        <strain evidence="1">91603</strain>
        <tissue evidence="1">Leaf</tissue>
    </source>
</reference>
<dbReference type="EMBL" id="JAJSOW010000106">
    <property type="protein sequence ID" value="KAI9162604.1"/>
    <property type="molecule type" value="Genomic_DNA"/>
</dbReference>
<gene>
    <name evidence="1" type="ORF">LWI28_028878</name>
</gene>
<name>A0AAD5IGS5_ACENE</name>
<dbReference type="Proteomes" id="UP001064489">
    <property type="component" value="Chromosome 2"/>
</dbReference>